<evidence type="ECO:0008006" key="8">
    <source>
        <dbReference type="Google" id="ProtNLM"/>
    </source>
</evidence>
<dbReference type="Proteomes" id="UP000186756">
    <property type="component" value="Unassembled WGS sequence"/>
</dbReference>
<reference evidence="3" key="2">
    <citation type="submission" date="2017-01" db="EMBL/GenBank/DDBJ databases">
        <authorList>
            <person name="Mah S.A."/>
            <person name="Swanson W.J."/>
            <person name="Moy G.W."/>
            <person name="Vacquier V.D."/>
        </authorList>
    </citation>
    <scope>NUCLEOTIDE SEQUENCE [LARGE SCALE GENOMIC DNA]</scope>
    <source>
        <strain evidence="3">MT1</strain>
    </source>
</reference>
<reference evidence="4 6" key="1">
    <citation type="submission" date="2016-10" db="EMBL/GenBank/DDBJ databases">
        <authorList>
            <person name="de Groot N.N."/>
        </authorList>
    </citation>
    <scope>NUCLEOTIDE SEQUENCE [LARGE SCALE GENOMIC DNA]</scope>
    <source>
        <strain evidence="4 6">BS3776</strain>
    </source>
</reference>
<reference evidence="2 7" key="4">
    <citation type="submission" date="2019-09" db="EMBL/GenBank/DDBJ databases">
        <title>Draft genome sequences of 48 bacterial type strains from the CCUG.</title>
        <authorList>
            <person name="Tunovic T."/>
            <person name="Pineiro-Iglesias B."/>
            <person name="Unosson C."/>
            <person name="Inganas E."/>
            <person name="Ohlen M."/>
            <person name="Cardew S."/>
            <person name="Jensie-Markopoulos S."/>
            <person name="Salva-Serra F."/>
            <person name="Jaen-Luchoro D."/>
            <person name="Karlsson R."/>
            <person name="Svensson-Stadler L."/>
            <person name="Chun J."/>
            <person name="Moore E."/>
        </authorList>
    </citation>
    <scope>NUCLEOTIDE SEQUENCE [LARGE SCALE GENOMIC DNA]</scope>
    <source>
        <strain evidence="2 7">CCUG 53116</strain>
    </source>
</reference>
<dbReference type="Proteomes" id="UP000198549">
    <property type="component" value="Chromosome I"/>
</dbReference>
<feature type="region of interest" description="Disordered" evidence="1">
    <location>
        <begin position="1"/>
        <end position="21"/>
    </location>
</feature>
<protein>
    <recommendedName>
        <fullName evidence="8">DUF3077 domain-containing protein</fullName>
    </recommendedName>
</protein>
<reference evidence="5" key="3">
    <citation type="submission" date="2017-01" db="EMBL/GenBank/DDBJ databases">
        <authorList>
            <person name="Poblete-Castro I."/>
        </authorList>
    </citation>
    <scope>NUCLEOTIDE SEQUENCE [LARGE SCALE GENOMIC DNA]</scope>
    <source>
        <strain evidence="5">DSM 18361 / CCUG 53116 / MT1</strain>
    </source>
</reference>
<dbReference type="AlphaFoldDB" id="A0A1H0MVX4"/>
<evidence type="ECO:0000313" key="4">
    <source>
        <dbReference type="EMBL" id="SDO84563.1"/>
    </source>
</evidence>
<gene>
    <name evidence="3" type="ORF">BVK86_18575</name>
    <name evidence="2" type="ORF">F7R15_16715</name>
    <name evidence="4" type="ORF">SAMN04490202_2032</name>
</gene>
<evidence type="ECO:0000313" key="7">
    <source>
        <dbReference type="Proteomes" id="UP000460142"/>
    </source>
</evidence>
<organism evidence="4 6">
    <name type="scientific">Pseudomonas reinekei</name>
    <dbReference type="NCBI Taxonomy" id="395598"/>
    <lineage>
        <taxon>Bacteria</taxon>
        <taxon>Pseudomonadati</taxon>
        <taxon>Pseudomonadota</taxon>
        <taxon>Gammaproteobacteria</taxon>
        <taxon>Pseudomonadales</taxon>
        <taxon>Pseudomonadaceae</taxon>
        <taxon>Pseudomonas</taxon>
    </lineage>
</organism>
<dbReference type="EMBL" id="LT629709">
    <property type="protein sequence ID" value="SDO84563.1"/>
    <property type="molecule type" value="Genomic_DNA"/>
</dbReference>
<proteinExistence type="predicted"/>
<name>A0A1H0MVX4_PSERE</name>
<evidence type="ECO:0000313" key="2">
    <source>
        <dbReference type="EMBL" id="KAB0484495.1"/>
    </source>
</evidence>
<accession>A0A1H0MVX4</accession>
<dbReference type="Proteomes" id="UP000460142">
    <property type="component" value="Unassembled WGS sequence"/>
</dbReference>
<evidence type="ECO:0000313" key="3">
    <source>
        <dbReference type="EMBL" id="OLU01319.1"/>
    </source>
</evidence>
<evidence type="ECO:0000313" key="5">
    <source>
        <dbReference type="Proteomes" id="UP000186756"/>
    </source>
</evidence>
<dbReference type="OrthoDB" id="6900767at2"/>
<sequence>MFKVTPNPPDTDPASPYDSLDSSKLHEAAERALDHHFPPVQKKLPKRAGQLFSVCPDVNTESLLANASEDLLSISAIAADLAEHVQGSSRSVALALSHMADSVHLLMDKALDHLDEPEMAAIVARQQSRVG</sequence>
<evidence type="ECO:0000256" key="1">
    <source>
        <dbReference type="SAM" id="MobiDB-lite"/>
    </source>
</evidence>
<dbReference type="Pfam" id="PF19619">
    <property type="entry name" value="DUF6124"/>
    <property type="match status" value="1"/>
</dbReference>
<dbReference type="EMBL" id="VZPS01000010">
    <property type="protein sequence ID" value="KAB0484495.1"/>
    <property type="molecule type" value="Genomic_DNA"/>
</dbReference>
<keyword evidence="5" id="KW-1185">Reference proteome</keyword>
<dbReference type="RefSeq" id="WP_075947787.1">
    <property type="nucleotide sequence ID" value="NZ_LT629709.1"/>
</dbReference>
<evidence type="ECO:0000313" key="6">
    <source>
        <dbReference type="Proteomes" id="UP000198549"/>
    </source>
</evidence>
<feature type="compositionally biased region" description="Pro residues" evidence="1">
    <location>
        <begin position="1"/>
        <end position="11"/>
    </location>
</feature>
<dbReference type="EMBL" id="MSTQ01000011">
    <property type="protein sequence ID" value="OLU01319.1"/>
    <property type="molecule type" value="Genomic_DNA"/>
</dbReference>